<accession>F0F775</accession>
<dbReference type="AlphaFoldDB" id="F0F775"/>
<keyword evidence="2" id="KW-1185">Reference proteome</keyword>
<dbReference type="Proteomes" id="UP000005697">
    <property type="component" value="Unassembled WGS sequence"/>
</dbReference>
<protein>
    <submittedName>
        <fullName evidence="1">Uncharacterized protein</fullName>
    </submittedName>
</protein>
<reference evidence="1 2" key="1">
    <citation type="submission" date="2011-01" db="EMBL/GenBank/DDBJ databases">
        <authorList>
            <person name="Muzny D."/>
            <person name="Qin X."/>
            <person name="Deng J."/>
            <person name="Jiang H."/>
            <person name="Liu Y."/>
            <person name="Qu J."/>
            <person name="Song X.-Z."/>
            <person name="Zhang L."/>
            <person name="Thornton R."/>
            <person name="Coyle M."/>
            <person name="Francisco L."/>
            <person name="Jackson L."/>
            <person name="Javaid M."/>
            <person name="Korchina V."/>
            <person name="Kovar C."/>
            <person name="Mata R."/>
            <person name="Mathew T."/>
            <person name="Ngo R."/>
            <person name="Nguyen L."/>
            <person name="Nguyen N."/>
            <person name="Okwuonu G."/>
            <person name="Ongeri F."/>
            <person name="Pham C."/>
            <person name="Simmons D."/>
            <person name="Wilczek-Boney K."/>
            <person name="Hale W."/>
            <person name="Jakkamsetti A."/>
            <person name="Pham P."/>
            <person name="Ruth R."/>
            <person name="San Lucas F."/>
            <person name="Warren J."/>
            <person name="Zhang J."/>
            <person name="Zhao Z."/>
            <person name="Zhou C."/>
            <person name="Zhu D."/>
            <person name="Lee S."/>
            <person name="Bess C."/>
            <person name="Blankenburg K."/>
            <person name="Forbes L."/>
            <person name="Fu Q."/>
            <person name="Gubbala S."/>
            <person name="Hirani K."/>
            <person name="Jayaseelan J.C."/>
            <person name="Lara F."/>
            <person name="Munidasa M."/>
            <person name="Palculict T."/>
            <person name="Patil S."/>
            <person name="Pu L.-L."/>
            <person name="Saada N."/>
            <person name="Tang L."/>
            <person name="Weissenberger G."/>
            <person name="Zhu Y."/>
            <person name="Hemphill L."/>
            <person name="Shang Y."/>
            <person name="Youmans B."/>
            <person name="Ayvaz T."/>
            <person name="Ross M."/>
            <person name="Santibanez J."/>
            <person name="Aqrawi P."/>
            <person name="Gross S."/>
            <person name="Joshi V."/>
            <person name="Fowler G."/>
            <person name="Nazareth L."/>
            <person name="Reid J."/>
            <person name="Worley K."/>
            <person name="Petrosino J."/>
            <person name="Highlander S."/>
            <person name="Gibbs R."/>
        </authorList>
    </citation>
    <scope>NUCLEOTIDE SEQUENCE [LARGE SCALE GENOMIC DNA]</scope>
    <source>
        <strain evidence="1 2">DSM 16608</strain>
    </source>
</reference>
<dbReference type="HOGENOM" id="CLU_2207669_0_0_10"/>
<dbReference type="EMBL" id="AEWX01000021">
    <property type="protein sequence ID" value="EGC19957.1"/>
    <property type="molecule type" value="Genomic_DNA"/>
</dbReference>
<sequence length="107" mass="12141">METSLPSSDRTDAGKVRFPDRLVPEQDNSVTVNLLLFYISETRRDKGLLVNEKQKHIFNMYPCYVSVFSRNLYKKPTASFLSGEGTKLTAKRSVAVVTKDIPECRPV</sequence>
<comment type="caution">
    <text evidence="1">The sequence shown here is derived from an EMBL/GenBank/DDBJ whole genome shotgun (WGS) entry which is preliminary data.</text>
</comment>
<name>F0F775_9BACT</name>
<evidence type="ECO:0000313" key="1">
    <source>
        <dbReference type="EMBL" id="EGC19957.1"/>
    </source>
</evidence>
<organism evidence="1 2">
    <name type="scientific">Prevotella multiformis DSM 16608</name>
    <dbReference type="NCBI Taxonomy" id="888743"/>
    <lineage>
        <taxon>Bacteria</taxon>
        <taxon>Pseudomonadati</taxon>
        <taxon>Bacteroidota</taxon>
        <taxon>Bacteroidia</taxon>
        <taxon>Bacteroidales</taxon>
        <taxon>Prevotellaceae</taxon>
        <taxon>Prevotella</taxon>
    </lineage>
</organism>
<evidence type="ECO:0000313" key="2">
    <source>
        <dbReference type="Proteomes" id="UP000005697"/>
    </source>
</evidence>
<gene>
    <name evidence="1" type="ORF">HMPREF9141_1442</name>
</gene>
<proteinExistence type="predicted"/>